<evidence type="ECO:0000256" key="10">
    <source>
        <dbReference type="ARBA" id="ARBA00038150"/>
    </source>
</evidence>
<keyword evidence="9" id="KW-0325">Glycoprotein</keyword>
<dbReference type="PANTHER" id="PTHR19297:SF191">
    <property type="entry name" value="PROTEIN XYLOSYLTRANSFERASE"/>
    <property type="match status" value="1"/>
</dbReference>
<organism evidence="11 12">
    <name type="scientific">Elysia marginata</name>
    <dbReference type="NCBI Taxonomy" id="1093978"/>
    <lineage>
        <taxon>Eukaryota</taxon>
        <taxon>Metazoa</taxon>
        <taxon>Spiralia</taxon>
        <taxon>Lophotrochozoa</taxon>
        <taxon>Mollusca</taxon>
        <taxon>Gastropoda</taxon>
        <taxon>Heterobranchia</taxon>
        <taxon>Euthyneura</taxon>
        <taxon>Panpulmonata</taxon>
        <taxon>Sacoglossa</taxon>
        <taxon>Placobranchoidea</taxon>
        <taxon>Plakobranchidae</taxon>
        <taxon>Elysia</taxon>
    </lineage>
</organism>
<evidence type="ECO:0000313" key="12">
    <source>
        <dbReference type="Proteomes" id="UP000762676"/>
    </source>
</evidence>
<evidence type="ECO:0000256" key="4">
    <source>
        <dbReference type="ARBA" id="ARBA00022679"/>
    </source>
</evidence>
<comment type="similarity">
    <text evidence="10">Belongs to the glycosyltransferase 14 family.</text>
</comment>
<keyword evidence="12" id="KW-1185">Reference proteome</keyword>
<evidence type="ECO:0000256" key="7">
    <source>
        <dbReference type="ARBA" id="ARBA00022989"/>
    </source>
</evidence>
<comment type="subcellular location">
    <subcellularLocation>
        <location evidence="1">Membrane</location>
        <topology evidence="1">Single-pass type II membrane protein</topology>
    </subcellularLocation>
</comment>
<evidence type="ECO:0000256" key="8">
    <source>
        <dbReference type="ARBA" id="ARBA00023136"/>
    </source>
</evidence>
<comment type="pathway">
    <text evidence="2">Protein modification; protein glycosylation.</text>
</comment>
<dbReference type="GO" id="GO:0008375">
    <property type="term" value="F:acetylglucosaminyltransferase activity"/>
    <property type="evidence" value="ECO:0007669"/>
    <property type="project" value="TreeGrafter"/>
</dbReference>
<keyword evidence="7" id="KW-1133">Transmembrane helix</keyword>
<keyword evidence="4" id="KW-0808">Transferase</keyword>
<keyword evidence="5" id="KW-0812">Transmembrane</keyword>
<evidence type="ECO:0000256" key="3">
    <source>
        <dbReference type="ARBA" id="ARBA00022676"/>
    </source>
</evidence>
<evidence type="ECO:0000256" key="9">
    <source>
        <dbReference type="ARBA" id="ARBA00023180"/>
    </source>
</evidence>
<protein>
    <submittedName>
        <fullName evidence="11">Beta-1,3-galactosyl-O-glycosyl-glycoprotein beta-1,6-N-acetylglucosaminyltransferase</fullName>
    </submittedName>
</protein>
<evidence type="ECO:0000313" key="11">
    <source>
        <dbReference type="EMBL" id="GFR67414.1"/>
    </source>
</evidence>
<accession>A0AAV4F348</accession>
<sequence length="316" mass="36881">MVERLLRSIYRPQNRYCIHVDIKSDPKFYKAVTSLVGCFSENVRMSSRRMDVQWATYTVLEPEIVCMEDLWDMDEKDHKKKIYHKDKKGRKVVSKKNKKKWKYFINLTGQEFPLKTNHQLVKIIKALKGANSEEGTRARANKGRWKSKAPYDIIPTKGGVHTLLNRATVDYILHSDKAKGFLEWVKDTDYPDETFFASINHNPQLEIPGTYNGTKLEEYNSLTRYKQWYGANCYSGQTVRAVCIISTGDLQKLGASPYLFANKFYLNEDRIVIGCLEEKIFNDTRDEFKGIKTFDTSYYSNQDFVLNQVKVKRKTL</sequence>
<evidence type="ECO:0000256" key="2">
    <source>
        <dbReference type="ARBA" id="ARBA00004922"/>
    </source>
</evidence>
<name>A0AAV4F348_9GAST</name>
<dbReference type="PANTHER" id="PTHR19297">
    <property type="entry name" value="GLYCOSYLTRANSFERASE 14 FAMILY MEMBER"/>
    <property type="match status" value="1"/>
</dbReference>
<evidence type="ECO:0000256" key="5">
    <source>
        <dbReference type="ARBA" id="ARBA00022692"/>
    </source>
</evidence>
<dbReference type="Proteomes" id="UP000762676">
    <property type="component" value="Unassembled WGS sequence"/>
</dbReference>
<reference evidence="11 12" key="1">
    <citation type="journal article" date="2021" name="Elife">
        <title>Chloroplast acquisition without the gene transfer in kleptoplastic sea slugs, Plakobranchus ocellatus.</title>
        <authorList>
            <person name="Maeda T."/>
            <person name="Takahashi S."/>
            <person name="Yoshida T."/>
            <person name="Shimamura S."/>
            <person name="Takaki Y."/>
            <person name="Nagai Y."/>
            <person name="Toyoda A."/>
            <person name="Suzuki Y."/>
            <person name="Arimoto A."/>
            <person name="Ishii H."/>
            <person name="Satoh N."/>
            <person name="Nishiyama T."/>
            <person name="Hasebe M."/>
            <person name="Maruyama T."/>
            <person name="Minagawa J."/>
            <person name="Obokata J."/>
            <person name="Shigenobu S."/>
        </authorList>
    </citation>
    <scope>NUCLEOTIDE SEQUENCE [LARGE SCALE GENOMIC DNA]</scope>
</reference>
<dbReference type="EMBL" id="BMAT01011146">
    <property type="protein sequence ID" value="GFR67414.1"/>
    <property type="molecule type" value="Genomic_DNA"/>
</dbReference>
<gene>
    <name evidence="11" type="ORF">ElyMa_005581800</name>
</gene>
<keyword evidence="3" id="KW-0328">Glycosyltransferase</keyword>
<dbReference type="InterPro" id="IPR003406">
    <property type="entry name" value="Glyco_trans_14"/>
</dbReference>
<evidence type="ECO:0000256" key="1">
    <source>
        <dbReference type="ARBA" id="ARBA00004606"/>
    </source>
</evidence>
<keyword evidence="6" id="KW-0735">Signal-anchor</keyword>
<dbReference type="GO" id="GO:0016020">
    <property type="term" value="C:membrane"/>
    <property type="evidence" value="ECO:0007669"/>
    <property type="project" value="UniProtKB-SubCell"/>
</dbReference>
<dbReference type="Pfam" id="PF02485">
    <property type="entry name" value="Branch"/>
    <property type="match status" value="2"/>
</dbReference>
<proteinExistence type="inferred from homology"/>
<evidence type="ECO:0000256" key="6">
    <source>
        <dbReference type="ARBA" id="ARBA00022968"/>
    </source>
</evidence>
<comment type="caution">
    <text evidence="11">The sequence shown here is derived from an EMBL/GenBank/DDBJ whole genome shotgun (WGS) entry which is preliminary data.</text>
</comment>
<keyword evidence="8" id="KW-0472">Membrane</keyword>
<dbReference type="AlphaFoldDB" id="A0AAV4F348"/>